<gene>
    <name evidence="10" type="ORF">ODALV1_LOCUS20670</name>
</gene>
<dbReference type="PANTHER" id="PTHR10846">
    <property type="entry name" value="SODIUM/POTASSIUM/CALCIUM EXCHANGER"/>
    <property type="match status" value="1"/>
</dbReference>
<feature type="transmembrane region" description="Helical" evidence="8">
    <location>
        <begin position="258"/>
        <end position="276"/>
    </location>
</feature>
<evidence type="ECO:0000256" key="8">
    <source>
        <dbReference type="SAM" id="Phobius"/>
    </source>
</evidence>
<feature type="transmembrane region" description="Helical" evidence="8">
    <location>
        <begin position="131"/>
        <end position="149"/>
    </location>
</feature>
<evidence type="ECO:0000259" key="9">
    <source>
        <dbReference type="Pfam" id="PF01699"/>
    </source>
</evidence>
<dbReference type="InterPro" id="IPR044880">
    <property type="entry name" value="NCX_ion-bd_dom_sf"/>
</dbReference>
<comment type="similarity">
    <text evidence="2">Belongs to the Ca(2+):cation antiporter (CaCA) (TC 2.A.19) family. SLC24A subfamily.</text>
</comment>
<dbReference type="EMBL" id="CAXLJM020000068">
    <property type="protein sequence ID" value="CAL8124574.1"/>
    <property type="molecule type" value="Genomic_DNA"/>
</dbReference>
<sequence length="585" mass="64939">MIFFAYSCLESMSKMDYDHLELSQSTSYPDAIWEERDKSKGKSYIVIAVIILAFILVCLSSDGTTNKTDNNSTSGNPPGGKNDTGQGDIGYINIFPEDSLSFSAPGANCTPPPIDAFPQDIFSQEERRHGFVMVHVVASIYIFYCLAILCDEYLVPSIDCICEEFHVPNNIAGATFMAIATSSPELFTNIIGTFLTKGDIGVGTVVGSAIINVLGVCACCGIAAKNPLPLDLYPLTRDCLFYSATVILLVFVMRNGQIFWYEALALVLAYVLYMLVMFNNGNIKKKVDKIVGKIRATLSSKDDDEENMDGNSNRMKAISSLATERTPLMMTSHASKNDDDNEDEDIILLSNMLYRSRILAMEDEAKWSLFRLPSREKGIFYIIHWVVSWPARFLFTLTIPDCRKENWKKFYVLTLSICVLWIGASSYMISWMITIIGHTLSVPNSVMGITVLSIGATTPELVSSIIVARQGHGSMSISNSMGSNIFNILICLGLPWLIRSSMITGASDLKTYIKINSGGLEYSVASLLLAVFLLYVILAANRFYLDRKVGLIALFLYFIFILFATLFELNVFFVVNLPICDHVNN</sequence>
<feature type="transmembrane region" description="Helical" evidence="8">
    <location>
        <begin position="480"/>
        <end position="498"/>
    </location>
</feature>
<feature type="transmembrane region" description="Helical" evidence="8">
    <location>
        <begin position="200"/>
        <end position="223"/>
    </location>
</feature>
<keyword evidence="3" id="KW-0050">Antiport</keyword>
<feature type="domain" description="Sodium/calcium exchanger membrane region" evidence="9">
    <location>
        <begin position="137"/>
        <end position="278"/>
    </location>
</feature>
<dbReference type="Proteomes" id="UP001642540">
    <property type="component" value="Unassembled WGS sequence"/>
</dbReference>
<comment type="subcellular location">
    <subcellularLocation>
        <location evidence="1">Membrane</location>
        <topology evidence="1">Multi-pass membrane protein</topology>
    </subcellularLocation>
</comment>
<accession>A0ABP1RF21</accession>
<keyword evidence="7 8" id="KW-0472">Membrane</keyword>
<evidence type="ECO:0000256" key="3">
    <source>
        <dbReference type="ARBA" id="ARBA00022449"/>
    </source>
</evidence>
<keyword evidence="4" id="KW-0406">Ion transport</keyword>
<keyword evidence="4" id="KW-0813">Transport</keyword>
<feature type="transmembrane region" description="Helical" evidence="8">
    <location>
        <begin position="410"/>
        <end position="433"/>
    </location>
</feature>
<reference evidence="10 11" key="1">
    <citation type="submission" date="2024-08" db="EMBL/GenBank/DDBJ databases">
        <authorList>
            <person name="Cucini C."/>
            <person name="Frati F."/>
        </authorList>
    </citation>
    <scope>NUCLEOTIDE SEQUENCE [LARGE SCALE GENOMIC DNA]</scope>
</reference>
<evidence type="ECO:0000256" key="4">
    <source>
        <dbReference type="ARBA" id="ARBA00022568"/>
    </source>
</evidence>
<evidence type="ECO:0000256" key="6">
    <source>
        <dbReference type="ARBA" id="ARBA00022989"/>
    </source>
</evidence>
<evidence type="ECO:0000313" key="11">
    <source>
        <dbReference type="Proteomes" id="UP001642540"/>
    </source>
</evidence>
<dbReference type="InterPro" id="IPR004837">
    <property type="entry name" value="NaCa_Exmemb"/>
</dbReference>
<keyword evidence="5 8" id="KW-0812">Transmembrane</keyword>
<evidence type="ECO:0000256" key="7">
    <source>
        <dbReference type="ARBA" id="ARBA00023136"/>
    </source>
</evidence>
<evidence type="ECO:0000256" key="5">
    <source>
        <dbReference type="ARBA" id="ARBA00022692"/>
    </source>
</evidence>
<organism evidence="10 11">
    <name type="scientific">Orchesella dallaii</name>
    <dbReference type="NCBI Taxonomy" id="48710"/>
    <lineage>
        <taxon>Eukaryota</taxon>
        <taxon>Metazoa</taxon>
        <taxon>Ecdysozoa</taxon>
        <taxon>Arthropoda</taxon>
        <taxon>Hexapoda</taxon>
        <taxon>Collembola</taxon>
        <taxon>Entomobryomorpha</taxon>
        <taxon>Entomobryoidea</taxon>
        <taxon>Orchesellidae</taxon>
        <taxon>Orchesellinae</taxon>
        <taxon>Orchesella</taxon>
    </lineage>
</organism>
<dbReference type="Pfam" id="PF01699">
    <property type="entry name" value="Na_Ca_ex"/>
    <property type="match status" value="2"/>
</dbReference>
<keyword evidence="6 8" id="KW-1133">Transmembrane helix</keyword>
<feature type="transmembrane region" description="Helical" evidence="8">
    <location>
        <begin position="518"/>
        <end position="538"/>
    </location>
</feature>
<dbReference type="PANTHER" id="PTHR10846:SF73">
    <property type="entry name" value="SODIUM_CALCIUM EXCHANGER MEMBRANE REGION DOMAIN-CONTAINING PROTEIN"/>
    <property type="match status" value="1"/>
</dbReference>
<evidence type="ECO:0000256" key="2">
    <source>
        <dbReference type="ARBA" id="ARBA00005364"/>
    </source>
</evidence>
<dbReference type="NCBIfam" id="TIGR00367">
    <property type="entry name" value="calcium/sodium antiporter"/>
    <property type="match status" value="1"/>
</dbReference>
<dbReference type="Gene3D" id="1.20.1420.30">
    <property type="entry name" value="NCX, central ion-binding region"/>
    <property type="match status" value="2"/>
</dbReference>
<keyword evidence="4" id="KW-0106">Calcium</keyword>
<feature type="domain" description="Sodium/calcium exchanger membrane region" evidence="9">
    <location>
        <begin position="411"/>
        <end position="565"/>
    </location>
</feature>
<dbReference type="InterPro" id="IPR004481">
    <property type="entry name" value="K/Na/Ca-exchanger"/>
</dbReference>
<keyword evidence="4" id="KW-0109">Calcium transport</keyword>
<feature type="transmembrane region" description="Helical" evidence="8">
    <location>
        <begin position="550"/>
        <end position="575"/>
    </location>
</feature>
<evidence type="ECO:0000313" key="10">
    <source>
        <dbReference type="EMBL" id="CAL8124574.1"/>
    </source>
</evidence>
<evidence type="ECO:0000256" key="1">
    <source>
        <dbReference type="ARBA" id="ARBA00004141"/>
    </source>
</evidence>
<name>A0ABP1RF21_9HEXA</name>
<proteinExistence type="inferred from homology"/>
<feature type="transmembrane region" description="Helical" evidence="8">
    <location>
        <begin position="43"/>
        <end position="61"/>
    </location>
</feature>
<protein>
    <recommendedName>
        <fullName evidence="9">Sodium/calcium exchanger membrane region domain-containing protein</fullName>
    </recommendedName>
</protein>
<comment type="caution">
    <text evidence="10">The sequence shown here is derived from an EMBL/GenBank/DDBJ whole genome shotgun (WGS) entry which is preliminary data.</text>
</comment>
<feature type="transmembrane region" description="Helical" evidence="8">
    <location>
        <begin position="445"/>
        <end position="468"/>
    </location>
</feature>
<keyword evidence="11" id="KW-1185">Reference proteome</keyword>